<dbReference type="Pfam" id="PF07727">
    <property type="entry name" value="RVT_2"/>
    <property type="match status" value="1"/>
</dbReference>
<feature type="region of interest" description="Disordered" evidence="1">
    <location>
        <begin position="1631"/>
        <end position="1680"/>
    </location>
</feature>
<feature type="compositionally biased region" description="Acidic residues" evidence="1">
    <location>
        <begin position="506"/>
        <end position="522"/>
    </location>
</feature>
<evidence type="ECO:0000256" key="1">
    <source>
        <dbReference type="SAM" id="MobiDB-lite"/>
    </source>
</evidence>
<feature type="region of interest" description="Disordered" evidence="1">
    <location>
        <begin position="468"/>
        <end position="531"/>
    </location>
</feature>
<feature type="compositionally biased region" description="Acidic residues" evidence="1">
    <location>
        <begin position="274"/>
        <end position="291"/>
    </location>
</feature>
<gene>
    <name evidence="3" type="ORF">C1SCF055_LOCUS4795</name>
</gene>
<evidence type="ECO:0000313" key="4">
    <source>
        <dbReference type="EMBL" id="CAL1129961.1"/>
    </source>
</evidence>
<feature type="compositionally biased region" description="Basic and acidic residues" evidence="1">
    <location>
        <begin position="1671"/>
        <end position="1680"/>
    </location>
</feature>
<keyword evidence="6" id="KW-1185">Reference proteome</keyword>
<feature type="compositionally biased region" description="Basic and acidic residues" evidence="1">
    <location>
        <begin position="573"/>
        <end position="602"/>
    </location>
</feature>
<organism evidence="3">
    <name type="scientific">Cladocopium goreaui</name>
    <dbReference type="NCBI Taxonomy" id="2562237"/>
    <lineage>
        <taxon>Eukaryota</taxon>
        <taxon>Sar</taxon>
        <taxon>Alveolata</taxon>
        <taxon>Dinophyceae</taxon>
        <taxon>Suessiales</taxon>
        <taxon>Symbiodiniaceae</taxon>
        <taxon>Cladocopium</taxon>
    </lineage>
</organism>
<dbReference type="EMBL" id="CAMXCT030000280">
    <property type="protein sequence ID" value="CAL4763898.1"/>
    <property type="molecule type" value="Genomic_DNA"/>
</dbReference>
<feature type="compositionally biased region" description="Acidic residues" evidence="1">
    <location>
        <begin position="299"/>
        <end position="309"/>
    </location>
</feature>
<feature type="compositionally biased region" description="Basic residues" evidence="1">
    <location>
        <begin position="623"/>
        <end position="634"/>
    </location>
</feature>
<feature type="compositionally biased region" description="Basic and acidic residues" evidence="1">
    <location>
        <begin position="887"/>
        <end position="929"/>
    </location>
</feature>
<dbReference type="GO" id="GO:0003779">
    <property type="term" value="F:actin binding"/>
    <property type="evidence" value="ECO:0007669"/>
    <property type="project" value="TreeGrafter"/>
</dbReference>
<comment type="caution">
    <text evidence="3">The sequence shown here is derived from an EMBL/GenBank/DDBJ whole genome shotgun (WGS) entry which is preliminary data.</text>
</comment>
<feature type="domain" description="Integrase catalytic" evidence="2">
    <location>
        <begin position="1224"/>
        <end position="1398"/>
    </location>
</feature>
<dbReference type="GO" id="GO:0000226">
    <property type="term" value="P:microtubule cytoskeleton organization"/>
    <property type="evidence" value="ECO:0007669"/>
    <property type="project" value="InterPro"/>
</dbReference>
<dbReference type="EMBL" id="CAMXCT020000280">
    <property type="protein sequence ID" value="CAL1129961.1"/>
    <property type="molecule type" value="Genomic_DNA"/>
</dbReference>
<feature type="compositionally biased region" description="Low complexity" evidence="1">
    <location>
        <begin position="1139"/>
        <end position="1148"/>
    </location>
</feature>
<evidence type="ECO:0000313" key="3">
    <source>
        <dbReference type="EMBL" id="CAI3976586.1"/>
    </source>
</evidence>
<name>A0A9P1BRD3_9DINO</name>
<feature type="region of interest" description="Disordered" evidence="1">
    <location>
        <begin position="1139"/>
        <end position="1164"/>
    </location>
</feature>
<feature type="compositionally biased region" description="Acidic residues" evidence="1">
    <location>
        <begin position="986"/>
        <end position="996"/>
    </location>
</feature>
<feature type="region of interest" description="Disordered" evidence="1">
    <location>
        <begin position="270"/>
        <end position="312"/>
    </location>
</feature>
<sequence>MKKSLGKGPKPLKQGKKGATALQSILKKRPATRASAPLKKGNLAKLGQMSLKEKVDAINGENMDEEEAVTLFKDSLTPDEGKTFHNVSHSMDQSTMYTRKEKWLSEKQIYDRLTEYELECHLNSEEEWEDALGKARRARDLVSTKQCEVEEALAKVPKSFLSAGLKKPTSQFQKKLEDMLKKLKGFLLKEYSQKTLNDIKECLPEAATLIKDVKDLKTLEKGWETMDVMLPHLMFEALQSYPAVWEQMWDVKPYTNLDWDAFTFLDTTLAKGTDDEDDEDDKDDKEDEEEEERRTRQEEAEEEEEEQEEEHPHLVACLESMVQLNEILDSCDLFLKDAEFDAFFGLAKGFVEEYSWLHGHFEEQGRAPLKYQIQVYCKLVLEIHVGSAKNLAGYVAPSSSCTDQGVFETAEAAQAASVVQVMRWLVGPIPACFVLLAYRLQWAMDELAGEMILRHGAFGKKPQMLSGQLQSFSARGEEPVAPGPIVGADGPTEPERAPEGGAEAAEAAEPEEAGDGPEEPEEAPGGGASRPERVYELGIVPRRGPFPKATTASGFVHTYSTVARIDKAEEEERERIYREKAEERAKGKGAKGDKGAEAKGQAEEWLAENPNRRWRSAEALQRKKDKRAKGKGTGKKGEGKPVVEYGENLPEHLQHIVDAFGPGGASSGSGATSTVDLRPSDHPSTEAETRERSRSRDDPPRSEGKGSATPKAVAGRARRITVHPSTTRLAEARVARGAIGSEAALGSNYRQRSAAAQEAVAQARARGTVATAIAARVYQADGIDEACSSCDERKTRQRSAVHRFASSVVAKSQAKARARRRVPVALRPRRQRPPGASERSQETEPEAEGPPPKPKAQEAKAAGPPAKAGERTYYIGRNLTLVNPTPERLEQAQRKFEQEEALRRRQREAEDKAAREERKEKRTLEEKAERSRKKPKTEATAEPVGTSVLKRPAAAVSSVEPKAKPKKEHPSDSEYTYTYTDTYVWESEEEEEEEAAEQVSPKTLWLDAQTWQLRDLYEARKNESGQRETLGDDIKCTAIELLVPTDLEKHRTSAYGGRLPRSMAGQEEDAEYEAGDEPENEEVGTFEMNGVTMNSEPHDCGEWTKFNLDTGTTVTFKTASAELVPSEGTGRVSPTRELGAAAGEAAEAPPNPPGRPGDEGEAGEEVELEEMAQPIRIRAPTDPTPEEVEEHESTGHVQYRTWCRHCVAGRGAGQQHRTRDEEARSQDGIPMISCDYTFMTVNGEDDGRAKPILVMKDSRTTSVAATFVDAKGPTPYAVKYFSNFLKTLGYKRVLLQSDGEPSIVALKVQAATAAGVEGVPRESPVGDHQGNGQIEQVCKEIKMHIRVGRSALEEKLGQPLGDTDPMLAWMPRHVGDLLNRYRKGRDGKTPEQRRSGKRWRKPAIAFGERLYYRPVGTAERTPLKVGRYIGHHGRTGTLLLMTDSGVVRGQGIRRLSPADQWTTEDLRELRGLPWEVAARRPVERGEALIGEARLEVPAPARVALVPPAQRRVYIKKEDVNKYGSTAGCPRCTCVLMDEPTVVPHTEACRVRTMELMQGDEQGRARLEAHEKRKKKRQGTTEGAVAPVVERDVEAHEAIGGPDQGPATEEEQPVFPDNPEERIELKRSLAERATSIRQEKRPKASQPSKRPGALTIGSGPPLAKPKPSPTQGEKRPAETAVETLRETEADGLLASQPGTLPEGAQMETGALTKQKKVFKTLIKRQVLDTYELRGLTINEEDADNIAELSCQMCAVDVMEIYSPKRFTEAATRYRLRPGFAVDLTEQKPDGSYWDLTKSEDVKEVERIVEDDKPELLTGSPPCHMFSQLQNICWHKISPEVREKRMTEARRHLHVSCKMYRKQHDAGRTFLHEAPWGASSWKDPEVQAILALPGVKLVRGPMCRWHMMATDKRGLQGTGYVRKETGWLTNDEDLAELLQGECTNKTGGEWHRHIHLIGGISRAAAEYPPMLVKAVLRWLKAKLVRSGELGSTEANTSGPVPEEPFVNQKEFEEWYWDDVNGGWLAPEKVREARKLEMEYLKKQAVYEKRPTSEAFKVTGRKPIPVRWLDTDKGDPTKPNFRSRLVVKDIKAAKSESEQLPQNLLFSSTPPLESMRLLCSLMSTQKLSKRGQKLKLGLWDISRAHFYGIPKRTIYIELPDEDASYTESGEKECGLLMKSMYGTQDAPNIWIIWQRHYTGLLESANIKRGRSNASVFYRESDGTRIVVHGDDFLVLSDSQGLQEIDDLLRSAYELKRLGTLGFEEGDDREIHFLNRLIRVGKHNGRQTVFLEPDRRHVDLLIRELGLETAKGVDTPDVKKSVDQQMLESAEKTSQRHTGHV</sequence>
<dbReference type="GO" id="GO:0005874">
    <property type="term" value="C:microtubule"/>
    <property type="evidence" value="ECO:0007669"/>
    <property type="project" value="InterPro"/>
</dbReference>
<dbReference type="PROSITE" id="PS50994">
    <property type="entry name" value="INTEGRASE"/>
    <property type="match status" value="1"/>
</dbReference>
<feature type="region of interest" description="Disordered" evidence="1">
    <location>
        <begin position="1"/>
        <end position="42"/>
    </location>
</feature>
<dbReference type="EMBL" id="CAMXCT010000280">
    <property type="protein sequence ID" value="CAI3976586.1"/>
    <property type="molecule type" value="Genomic_DNA"/>
</dbReference>
<feature type="region of interest" description="Disordered" evidence="1">
    <location>
        <begin position="568"/>
        <end position="728"/>
    </location>
</feature>
<feature type="compositionally biased region" description="Basic and acidic residues" evidence="1">
    <location>
        <begin position="678"/>
        <end position="704"/>
    </location>
</feature>
<reference evidence="4" key="2">
    <citation type="submission" date="2024-04" db="EMBL/GenBank/DDBJ databases">
        <authorList>
            <person name="Chen Y."/>
            <person name="Shah S."/>
            <person name="Dougan E. K."/>
            <person name="Thang M."/>
            <person name="Chan C."/>
        </authorList>
    </citation>
    <scope>NUCLEOTIDE SEQUENCE [LARGE SCALE GENOMIC DNA]</scope>
</reference>
<dbReference type="OrthoDB" id="411769at2759"/>
<reference evidence="3" key="1">
    <citation type="submission" date="2022-10" db="EMBL/GenBank/DDBJ databases">
        <authorList>
            <person name="Chen Y."/>
            <person name="Dougan E. K."/>
            <person name="Chan C."/>
            <person name="Rhodes N."/>
            <person name="Thang M."/>
        </authorList>
    </citation>
    <scope>NUCLEOTIDE SEQUENCE</scope>
</reference>
<dbReference type="InterPro" id="IPR013103">
    <property type="entry name" value="RVT_2"/>
</dbReference>
<dbReference type="PANTHER" id="PTHR13843">
    <property type="entry name" value="MICROTUBULE-ASSOCIATED PROTEIN"/>
    <property type="match status" value="1"/>
</dbReference>
<feature type="region of interest" description="Disordered" evidence="1">
    <location>
        <begin position="1169"/>
        <end position="1188"/>
    </location>
</feature>
<feature type="compositionally biased region" description="Acidic residues" evidence="1">
    <location>
        <begin position="1066"/>
        <end position="1079"/>
    </location>
</feature>
<dbReference type="InterPro" id="IPR001584">
    <property type="entry name" value="Integrase_cat-core"/>
</dbReference>
<dbReference type="GO" id="GO:0008017">
    <property type="term" value="F:microtubule binding"/>
    <property type="evidence" value="ECO:0007669"/>
    <property type="project" value="InterPro"/>
</dbReference>
<accession>A0A9P1BRD3</accession>
<dbReference type="GO" id="GO:0005875">
    <property type="term" value="C:microtubule associated complex"/>
    <property type="evidence" value="ECO:0007669"/>
    <property type="project" value="TreeGrafter"/>
</dbReference>
<feature type="compositionally biased region" description="Basic residues" evidence="1">
    <location>
        <begin position="814"/>
        <end position="832"/>
    </location>
</feature>
<dbReference type="InterPro" id="IPR026074">
    <property type="entry name" value="MAP1"/>
</dbReference>
<protein>
    <submittedName>
        <fullName evidence="5">Retrovirus-related Pol polyprotein from transposon TNT 1-94</fullName>
    </submittedName>
</protein>
<dbReference type="GO" id="GO:0005829">
    <property type="term" value="C:cytosol"/>
    <property type="evidence" value="ECO:0007669"/>
    <property type="project" value="TreeGrafter"/>
</dbReference>
<feature type="compositionally biased region" description="Low complexity" evidence="1">
    <location>
        <begin position="1"/>
        <end position="12"/>
    </location>
</feature>
<feature type="region of interest" description="Disordered" evidence="1">
    <location>
        <begin position="806"/>
        <end position="1001"/>
    </location>
</feature>
<evidence type="ECO:0000313" key="5">
    <source>
        <dbReference type="EMBL" id="CAL4763898.1"/>
    </source>
</evidence>
<evidence type="ECO:0000259" key="2">
    <source>
        <dbReference type="PROSITE" id="PS50994"/>
    </source>
</evidence>
<feature type="compositionally biased region" description="Basic and acidic residues" evidence="1">
    <location>
        <begin position="1560"/>
        <end position="1570"/>
    </location>
</feature>
<evidence type="ECO:0000313" key="6">
    <source>
        <dbReference type="Proteomes" id="UP001152797"/>
    </source>
</evidence>
<feature type="region of interest" description="Disordered" evidence="1">
    <location>
        <begin position="1050"/>
        <end position="1079"/>
    </location>
</feature>
<dbReference type="Proteomes" id="UP001152797">
    <property type="component" value="Unassembled WGS sequence"/>
</dbReference>
<proteinExistence type="predicted"/>
<feature type="region of interest" description="Disordered" evidence="1">
    <location>
        <begin position="1559"/>
        <end position="1617"/>
    </location>
</feature>
<dbReference type="PANTHER" id="PTHR13843:SF12">
    <property type="entry name" value="ATPASE F1_V1_A1 COMPLEX ALPHA_BETA SUBUNIT NUCLEOTIDE-BINDING DOMAIN-CONTAINING PROTEIN"/>
    <property type="match status" value="1"/>
</dbReference>
<dbReference type="GO" id="GO:0031114">
    <property type="term" value="P:regulation of microtubule depolymerization"/>
    <property type="evidence" value="ECO:0007669"/>
    <property type="project" value="TreeGrafter"/>
</dbReference>
<dbReference type="GO" id="GO:0015074">
    <property type="term" value="P:DNA integration"/>
    <property type="evidence" value="ECO:0007669"/>
    <property type="project" value="InterPro"/>
</dbReference>